<gene>
    <name evidence="1" type="ORF">L6164_008018</name>
</gene>
<keyword evidence="2" id="KW-1185">Reference proteome</keyword>
<accession>A0ACB9PFQ2</accession>
<organism evidence="1 2">
    <name type="scientific">Bauhinia variegata</name>
    <name type="common">Purple orchid tree</name>
    <name type="synonym">Phanera variegata</name>
    <dbReference type="NCBI Taxonomy" id="167791"/>
    <lineage>
        <taxon>Eukaryota</taxon>
        <taxon>Viridiplantae</taxon>
        <taxon>Streptophyta</taxon>
        <taxon>Embryophyta</taxon>
        <taxon>Tracheophyta</taxon>
        <taxon>Spermatophyta</taxon>
        <taxon>Magnoliopsida</taxon>
        <taxon>eudicotyledons</taxon>
        <taxon>Gunneridae</taxon>
        <taxon>Pentapetalae</taxon>
        <taxon>rosids</taxon>
        <taxon>fabids</taxon>
        <taxon>Fabales</taxon>
        <taxon>Fabaceae</taxon>
        <taxon>Cercidoideae</taxon>
        <taxon>Cercideae</taxon>
        <taxon>Bauhiniinae</taxon>
        <taxon>Bauhinia</taxon>
    </lineage>
</organism>
<protein>
    <submittedName>
        <fullName evidence="1">Uncharacterized protein</fullName>
    </submittedName>
</protein>
<dbReference type="EMBL" id="CM039429">
    <property type="protein sequence ID" value="KAI4347183.1"/>
    <property type="molecule type" value="Genomic_DNA"/>
</dbReference>
<comment type="caution">
    <text evidence="1">The sequence shown here is derived from an EMBL/GenBank/DDBJ whole genome shotgun (WGS) entry which is preliminary data.</text>
</comment>
<evidence type="ECO:0000313" key="1">
    <source>
        <dbReference type="EMBL" id="KAI4347183.1"/>
    </source>
</evidence>
<sequence length="447" mass="50779">MPLALSSSFYSFSSPLPFCSSSSFNFVGSYPIIQRDQEHEYVFPNDEEEATEEEIYAHVEAADERDDLGGRHHLWWRNPFLVTLFTCNASYIVHFCGEDHVVDGIIENKKLQQEGKLRGNERFFVFTPNSRLETNKLIVEEKDDDDKELYRDSCTVGSNLRAPLNGGAPLRILNPYDELEAAYVAQIYLTWEALNWNYKNFQSKKSLGRVVDDGYPATIGQQFQQFQVLLQRYTENEPYEHGRRPEVYARMRLLAPKLLSVPEYREEAAQACLFKISGLQECEREKMNHCGYQQNAFASCEMGMESMVCPKPRRLGLFNHSSINDNIRPFRWPINYQSEIEDSGVGEELLDIIRPKESYAGRSGNQVASSPPFFCGSPPSRASNPVIQDEQFGNGNFSPFSVVPSSPSPSARGCVSMKFGQKPAAVRIEGFDCLSRDRRNRSISAVA</sequence>
<reference evidence="1 2" key="1">
    <citation type="journal article" date="2022" name="DNA Res.">
        <title>Chromosomal-level genome assembly of the orchid tree Bauhinia variegata (Leguminosae; Cercidoideae) supports the allotetraploid origin hypothesis of Bauhinia.</title>
        <authorList>
            <person name="Zhong Y."/>
            <person name="Chen Y."/>
            <person name="Zheng D."/>
            <person name="Pang J."/>
            <person name="Liu Y."/>
            <person name="Luo S."/>
            <person name="Meng S."/>
            <person name="Qian L."/>
            <person name="Wei D."/>
            <person name="Dai S."/>
            <person name="Zhou R."/>
        </authorList>
    </citation>
    <scope>NUCLEOTIDE SEQUENCE [LARGE SCALE GENOMIC DNA]</scope>
    <source>
        <strain evidence="1">BV-YZ2020</strain>
    </source>
</reference>
<dbReference type="Proteomes" id="UP000828941">
    <property type="component" value="Chromosome 4"/>
</dbReference>
<evidence type="ECO:0000313" key="2">
    <source>
        <dbReference type="Proteomes" id="UP000828941"/>
    </source>
</evidence>
<proteinExistence type="predicted"/>
<name>A0ACB9PFQ2_BAUVA</name>